<reference evidence="8 9" key="1">
    <citation type="journal article" date="2018" name="ISME J.">
        <title>Endosymbiont genomes yield clues of tubeworm success.</title>
        <authorList>
            <person name="Li Y."/>
            <person name="Liles M.R."/>
            <person name="Halanych K.M."/>
        </authorList>
    </citation>
    <scope>NUCLEOTIDE SEQUENCE [LARGE SCALE GENOMIC DNA]</scope>
    <source>
        <strain evidence="8">A1464</strain>
    </source>
</reference>
<gene>
    <name evidence="8" type="ORF">DIZ80_16030</name>
</gene>
<evidence type="ECO:0000256" key="5">
    <source>
        <dbReference type="ARBA" id="ARBA00022840"/>
    </source>
</evidence>
<name>A0A370D9J8_9GAMM</name>
<comment type="catalytic activity">
    <reaction evidence="6">
        <text>2 cob(II)alamin + reduced [electron-transfer flavoprotein] + 2 ATP = 2 adenosylcob(III)alamin + 2 triphosphate + oxidized [electron-transfer flavoprotein] + 3 H(+)</text>
        <dbReference type="Rhea" id="RHEA:28671"/>
        <dbReference type="Rhea" id="RHEA-COMP:10685"/>
        <dbReference type="Rhea" id="RHEA-COMP:10686"/>
        <dbReference type="ChEBI" id="CHEBI:15378"/>
        <dbReference type="ChEBI" id="CHEBI:16304"/>
        <dbReference type="ChEBI" id="CHEBI:18036"/>
        <dbReference type="ChEBI" id="CHEBI:18408"/>
        <dbReference type="ChEBI" id="CHEBI:30616"/>
        <dbReference type="ChEBI" id="CHEBI:57692"/>
        <dbReference type="ChEBI" id="CHEBI:58307"/>
        <dbReference type="EC" id="2.5.1.17"/>
    </reaction>
</comment>
<comment type="pathway">
    <text evidence="6">Cofactor biosynthesis; adenosylcobalamin biosynthesis; adenosylcobalamin from cob(II)yrinate a,c-diamide: step 2/7.</text>
</comment>
<dbReference type="EC" id="2.5.1.17" evidence="6"/>
<comment type="caution">
    <text evidence="8">The sequence shown here is derived from an EMBL/GenBank/DDBJ whole genome shotgun (WGS) entry which is preliminary data.</text>
</comment>
<evidence type="ECO:0000256" key="4">
    <source>
        <dbReference type="ARBA" id="ARBA00022741"/>
    </source>
</evidence>
<dbReference type="PANTHER" id="PTHR12213:SF0">
    <property type="entry name" value="CORRINOID ADENOSYLTRANSFERASE MMAB"/>
    <property type="match status" value="1"/>
</dbReference>
<keyword evidence="3 6" id="KW-0808">Transferase</keyword>
<evidence type="ECO:0000256" key="2">
    <source>
        <dbReference type="ARBA" id="ARBA00011233"/>
    </source>
</evidence>
<protein>
    <recommendedName>
        <fullName evidence="6">Corrinoid adenosyltransferase</fullName>
        <ecNumber evidence="6">2.5.1.17</ecNumber>
    </recommendedName>
    <alternativeName>
        <fullName evidence="6">Cob(II)alamin adenosyltransferase</fullName>
    </alternativeName>
    <alternativeName>
        <fullName evidence="6">Cob(II)yrinic acid a,c-diamide adenosyltransferase</fullName>
    </alternativeName>
    <alternativeName>
        <fullName evidence="6">Cobinamide/cobalamin adenosyltransferase</fullName>
    </alternativeName>
</protein>
<keyword evidence="6" id="KW-0169">Cobalamin biosynthesis</keyword>
<evidence type="ECO:0000256" key="6">
    <source>
        <dbReference type="RuleBase" id="RU366026"/>
    </source>
</evidence>
<dbReference type="InterPro" id="IPR036451">
    <property type="entry name" value="CblAdoTrfase-like_sf"/>
</dbReference>
<organism evidence="8 9">
    <name type="scientific">endosymbiont of Galathealinum brachiosum</name>
    <dbReference type="NCBI Taxonomy" id="2200906"/>
    <lineage>
        <taxon>Bacteria</taxon>
        <taxon>Pseudomonadati</taxon>
        <taxon>Pseudomonadota</taxon>
        <taxon>Gammaproteobacteria</taxon>
        <taxon>sulfur-oxidizing symbionts</taxon>
    </lineage>
</organism>
<sequence length="184" mass="20939">MGYRLSKIYTRKGDSGTTGMADGSRVAKDSLRMHAIGDLDELNSMLGVVVNKCQPGEVRENMITIQHDLFNLGGELVMPDYEKINQSRIDWLESTLDEMNEKLQPLKEFILPGGGEAACFCHMARTICRRTERVMVSLNSETVIKTELLAYVNRLSDWLFVASRIMNQIDDEAEVYWQSDRLNN</sequence>
<keyword evidence="5 6" id="KW-0067">ATP-binding</keyword>
<comment type="catalytic activity">
    <reaction evidence="6">
        <text>2 cob(II)yrinate a,c diamide + reduced [electron-transfer flavoprotein] + 2 ATP = 2 adenosylcob(III)yrinate a,c-diamide + 2 triphosphate + oxidized [electron-transfer flavoprotein] + 3 H(+)</text>
        <dbReference type="Rhea" id="RHEA:11528"/>
        <dbReference type="Rhea" id="RHEA-COMP:10685"/>
        <dbReference type="Rhea" id="RHEA-COMP:10686"/>
        <dbReference type="ChEBI" id="CHEBI:15378"/>
        <dbReference type="ChEBI" id="CHEBI:18036"/>
        <dbReference type="ChEBI" id="CHEBI:30616"/>
        <dbReference type="ChEBI" id="CHEBI:57692"/>
        <dbReference type="ChEBI" id="CHEBI:58307"/>
        <dbReference type="ChEBI" id="CHEBI:58503"/>
        <dbReference type="ChEBI" id="CHEBI:58537"/>
        <dbReference type="EC" id="2.5.1.17"/>
    </reaction>
</comment>
<dbReference type="InterPro" id="IPR016030">
    <property type="entry name" value="CblAdoTrfase-like"/>
</dbReference>
<dbReference type="AlphaFoldDB" id="A0A370D9J8"/>
<proteinExistence type="inferred from homology"/>
<keyword evidence="9" id="KW-1185">Reference proteome</keyword>
<dbReference type="NCBIfam" id="TIGR00636">
    <property type="entry name" value="PduO_Nterm"/>
    <property type="match status" value="1"/>
</dbReference>
<dbReference type="Proteomes" id="UP000254266">
    <property type="component" value="Unassembled WGS sequence"/>
</dbReference>
<evidence type="ECO:0000256" key="3">
    <source>
        <dbReference type="ARBA" id="ARBA00022679"/>
    </source>
</evidence>
<dbReference type="Pfam" id="PF01923">
    <property type="entry name" value="Cob_adeno_trans"/>
    <property type="match status" value="1"/>
</dbReference>
<feature type="domain" description="Cobalamin adenosyltransferase-like" evidence="7">
    <location>
        <begin position="8"/>
        <end position="165"/>
    </location>
</feature>
<keyword evidence="4 6" id="KW-0547">Nucleotide-binding</keyword>
<dbReference type="EMBL" id="QFXC01000013">
    <property type="protein sequence ID" value="RDH81582.1"/>
    <property type="molecule type" value="Genomic_DNA"/>
</dbReference>
<comment type="similarity">
    <text evidence="1 6">Belongs to the Cob(I)alamin adenosyltransferase family.</text>
</comment>
<comment type="subunit">
    <text evidence="2">Homotrimer.</text>
</comment>
<evidence type="ECO:0000256" key="1">
    <source>
        <dbReference type="ARBA" id="ARBA00007487"/>
    </source>
</evidence>
<dbReference type="GO" id="GO:0009236">
    <property type="term" value="P:cobalamin biosynthetic process"/>
    <property type="evidence" value="ECO:0007669"/>
    <property type="project" value="UniProtKB-UniRule"/>
</dbReference>
<dbReference type="SUPFAM" id="SSF89028">
    <property type="entry name" value="Cobalamin adenosyltransferase-like"/>
    <property type="match status" value="1"/>
</dbReference>
<dbReference type="UniPathway" id="UPA00148">
    <property type="reaction ID" value="UER00233"/>
</dbReference>
<dbReference type="GO" id="GO:0008817">
    <property type="term" value="F:corrinoid adenosyltransferase activity"/>
    <property type="evidence" value="ECO:0007669"/>
    <property type="project" value="UniProtKB-UniRule"/>
</dbReference>
<dbReference type="FunFam" id="1.20.1200.10:FF:000001">
    <property type="entry name" value="Cob(I)yrinic acid a,c-diamide adenosyltransferase"/>
    <property type="match status" value="1"/>
</dbReference>
<dbReference type="InterPro" id="IPR029499">
    <property type="entry name" value="PduO-typ"/>
</dbReference>
<accession>A0A370D9J8</accession>
<dbReference type="Gene3D" id="1.20.1200.10">
    <property type="entry name" value="Cobalamin adenosyltransferase-like"/>
    <property type="match status" value="1"/>
</dbReference>
<dbReference type="GO" id="GO:0005524">
    <property type="term" value="F:ATP binding"/>
    <property type="evidence" value="ECO:0007669"/>
    <property type="project" value="UniProtKB-UniRule"/>
</dbReference>
<evidence type="ECO:0000259" key="7">
    <source>
        <dbReference type="Pfam" id="PF01923"/>
    </source>
</evidence>
<dbReference type="PANTHER" id="PTHR12213">
    <property type="entry name" value="CORRINOID ADENOSYLTRANSFERASE"/>
    <property type="match status" value="1"/>
</dbReference>
<evidence type="ECO:0000313" key="9">
    <source>
        <dbReference type="Proteomes" id="UP000254266"/>
    </source>
</evidence>
<evidence type="ECO:0000313" key="8">
    <source>
        <dbReference type="EMBL" id="RDH81582.1"/>
    </source>
</evidence>